<dbReference type="CDD" id="cd01173">
    <property type="entry name" value="pyridoxal_pyridoxamine_kinase"/>
    <property type="match status" value="1"/>
</dbReference>
<evidence type="ECO:0000256" key="2">
    <source>
        <dbReference type="ARBA" id="ARBA00022679"/>
    </source>
</evidence>
<dbReference type="RefSeq" id="WP_251594431.1">
    <property type="nucleotide sequence ID" value="NZ_JAMLJI010000004.1"/>
</dbReference>
<dbReference type="GO" id="GO:0008478">
    <property type="term" value="F:pyridoxal kinase activity"/>
    <property type="evidence" value="ECO:0007669"/>
    <property type="project" value="UniProtKB-EC"/>
</dbReference>
<dbReference type="Gene3D" id="3.40.1190.20">
    <property type="match status" value="1"/>
</dbReference>
<reference evidence="7 8" key="1">
    <citation type="submission" date="2023-04" db="EMBL/GenBank/DDBJ databases">
        <title>A long-awaited taxogenomic arrangement of the family Halomonadaceae.</title>
        <authorList>
            <person name="De La Haba R."/>
            <person name="Chuvochina M."/>
            <person name="Wittouck S."/>
            <person name="Arahal D.R."/>
            <person name="Sanchez-Porro C."/>
            <person name="Hugenholtz P."/>
            <person name="Ventosa A."/>
        </authorList>
    </citation>
    <scope>NUCLEOTIDE SEQUENCE [LARGE SCALE GENOMIC DNA]</scope>
    <source>
        <strain evidence="7 8">DSM 22428</strain>
    </source>
</reference>
<keyword evidence="2 7" id="KW-0808">Transferase</keyword>
<dbReference type="NCBIfam" id="TIGR00687">
    <property type="entry name" value="pyridox_kin"/>
    <property type="match status" value="1"/>
</dbReference>
<evidence type="ECO:0000256" key="4">
    <source>
        <dbReference type="ARBA" id="ARBA00022777"/>
    </source>
</evidence>
<dbReference type="InterPro" id="IPR004625">
    <property type="entry name" value="PyrdxlKinase"/>
</dbReference>
<organism evidence="7 8">
    <name type="scientific">Larsenimonas suaedae</name>
    <dbReference type="NCBI Taxonomy" id="1851019"/>
    <lineage>
        <taxon>Bacteria</taxon>
        <taxon>Pseudomonadati</taxon>
        <taxon>Pseudomonadota</taxon>
        <taxon>Gammaproteobacteria</taxon>
        <taxon>Oceanospirillales</taxon>
        <taxon>Halomonadaceae</taxon>
        <taxon>Larsenimonas</taxon>
    </lineage>
</organism>
<gene>
    <name evidence="7" type="primary">pdxY</name>
    <name evidence="7" type="ORF">QC825_08380</name>
</gene>
<dbReference type="PANTHER" id="PTHR10534">
    <property type="entry name" value="PYRIDOXAL KINASE"/>
    <property type="match status" value="1"/>
</dbReference>
<keyword evidence="3" id="KW-0547">Nucleotide-binding</keyword>
<dbReference type="SUPFAM" id="SSF53613">
    <property type="entry name" value="Ribokinase-like"/>
    <property type="match status" value="1"/>
</dbReference>
<dbReference type="InterPro" id="IPR029056">
    <property type="entry name" value="Ribokinase-like"/>
</dbReference>
<dbReference type="Pfam" id="PF08543">
    <property type="entry name" value="Phos_pyr_kin"/>
    <property type="match status" value="1"/>
</dbReference>
<evidence type="ECO:0000313" key="7">
    <source>
        <dbReference type="EMBL" id="MDR5896084.1"/>
    </source>
</evidence>
<dbReference type="NCBIfam" id="NF004398">
    <property type="entry name" value="PRK05756.1"/>
    <property type="match status" value="1"/>
</dbReference>
<evidence type="ECO:0000256" key="3">
    <source>
        <dbReference type="ARBA" id="ARBA00022741"/>
    </source>
</evidence>
<comment type="caution">
    <text evidence="7">The sequence shown here is derived from an EMBL/GenBank/DDBJ whole genome shotgun (WGS) entry which is preliminary data.</text>
</comment>
<keyword evidence="5" id="KW-0067">ATP-binding</keyword>
<dbReference type="EC" id="2.7.1.35" evidence="1"/>
<name>A0ABU1GVL7_9GAMM</name>
<accession>A0ABU1GVL7</accession>
<evidence type="ECO:0000313" key="8">
    <source>
        <dbReference type="Proteomes" id="UP001269375"/>
    </source>
</evidence>
<protein>
    <recommendedName>
        <fullName evidence="1">pyridoxal kinase</fullName>
        <ecNumber evidence="1">2.7.1.35</ecNumber>
    </recommendedName>
</protein>
<feature type="domain" description="Pyridoxamine kinase/Phosphomethylpyrimidine kinase" evidence="6">
    <location>
        <begin position="81"/>
        <end position="261"/>
    </location>
</feature>
<evidence type="ECO:0000259" key="6">
    <source>
        <dbReference type="Pfam" id="PF08543"/>
    </source>
</evidence>
<dbReference type="InterPro" id="IPR013749">
    <property type="entry name" value="PM/HMP-P_kinase-1"/>
</dbReference>
<dbReference type="PANTHER" id="PTHR10534:SF2">
    <property type="entry name" value="PYRIDOXAL KINASE"/>
    <property type="match status" value="1"/>
</dbReference>
<proteinExistence type="predicted"/>
<evidence type="ECO:0000256" key="5">
    <source>
        <dbReference type="ARBA" id="ARBA00022840"/>
    </source>
</evidence>
<evidence type="ECO:0000256" key="1">
    <source>
        <dbReference type="ARBA" id="ARBA00012104"/>
    </source>
</evidence>
<keyword evidence="8" id="KW-1185">Reference proteome</keyword>
<sequence>MPHLLSIQSHVAFGHVGNRAAVFPLQRLGFDVSALHTVQFSNHTGYGHFSGTVFSPDHLLEVLNGMETLGALSNMTALLSGYLGDEHTGDVVLTALERIRRHHPDAIYCCDPVMGDVGRGFFVKDGLPDWIREHAIPRATITTPNQFELGFLTGTTIETRQDALEATRALRARGPAEVVVTSLDIDELPEGHIAMMVDTAEGSWELATPRLHFETPPNGAGDLTSALYLAHRMNALAPEDALARTAASVYDVFSATFASGERELQLIAAQESLVKPSHPFAPRRVR</sequence>
<dbReference type="Proteomes" id="UP001269375">
    <property type="component" value="Unassembled WGS sequence"/>
</dbReference>
<keyword evidence="4 7" id="KW-0418">Kinase</keyword>
<dbReference type="EMBL" id="JARWAO010000004">
    <property type="protein sequence ID" value="MDR5896084.1"/>
    <property type="molecule type" value="Genomic_DNA"/>
</dbReference>